<dbReference type="PROSITE" id="PS50011">
    <property type="entry name" value="PROTEIN_KINASE_DOM"/>
    <property type="match status" value="1"/>
</dbReference>
<name>A0A397HW47_9GLOM</name>
<dbReference type="Proteomes" id="UP000266861">
    <property type="component" value="Unassembled WGS sequence"/>
</dbReference>
<feature type="domain" description="Protein kinase" evidence="1">
    <location>
        <begin position="1"/>
        <end position="130"/>
    </location>
</feature>
<accession>A0A397HW47</accession>
<dbReference type="OrthoDB" id="10261027at2759"/>
<organism evidence="2 3">
    <name type="scientific">Diversispora epigaea</name>
    <dbReference type="NCBI Taxonomy" id="1348612"/>
    <lineage>
        <taxon>Eukaryota</taxon>
        <taxon>Fungi</taxon>
        <taxon>Fungi incertae sedis</taxon>
        <taxon>Mucoromycota</taxon>
        <taxon>Glomeromycotina</taxon>
        <taxon>Glomeromycetes</taxon>
        <taxon>Diversisporales</taxon>
        <taxon>Diversisporaceae</taxon>
        <taxon>Diversispora</taxon>
    </lineage>
</organism>
<dbReference type="STRING" id="1348612.A0A397HW47"/>
<dbReference type="GO" id="GO:0004672">
    <property type="term" value="F:protein kinase activity"/>
    <property type="evidence" value="ECO:0007669"/>
    <property type="project" value="InterPro"/>
</dbReference>
<comment type="caution">
    <text evidence="2">The sequence shown here is derived from an EMBL/GenBank/DDBJ whole genome shotgun (WGS) entry which is preliminary data.</text>
</comment>
<dbReference type="EMBL" id="PQFF01000285">
    <property type="protein sequence ID" value="RHZ65796.1"/>
    <property type="molecule type" value="Genomic_DNA"/>
</dbReference>
<evidence type="ECO:0000313" key="3">
    <source>
        <dbReference type="Proteomes" id="UP000266861"/>
    </source>
</evidence>
<evidence type="ECO:0000313" key="2">
    <source>
        <dbReference type="EMBL" id="RHZ65796.1"/>
    </source>
</evidence>
<sequence>MVSTSHELHLGLSNLQQLNNINITITCGLHNLQTQNLVHRDLHSGDILTKKYNPFVASSIIDLGLCSFGGIMYEMAIGKPFYDRAHDTLLLIDICNGLRPKIPEIMLNWPKWYSDLTYQCWSGDFSKRPN</sequence>
<dbReference type="GO" id="GO:0005524">
    <property type="term" value="F:ATP binding"/>
    <property type="evidence" value="ECO:0007669"/>
    <property type="project" value="InterPro"/>
</dbReference>
<keyword evidence="3" id="KW-1185">Reference proteome</keyword>
<dbReference type="InterPro" id="IPR011009">
    <property type="entry name" value="Kinase-like_dom_sf"/>
</dbReference>
<protein>
    <recommendedName>
        <fullName evidence="1">Protein kinase domain-containing protein</fullName>
    </recommendedName>
</protein>
<gene>
    <name evidence="2" type="ORF">Glove_311g62</name>
</gene>
<dbReference type="AlphaFoldDB" id="A0A397HW47"/>
<dbReference type="SUPFAM" id="SSF56112">
    <property type="entry name" value="Protein kinase-like (PK-like)"/>
    <property type="match status" value="1"/>
</dbReference>
<reference evidence="2 3" key="1">
    <citation type="submission" date="2018-08" db="EMBL/GenBank/DDBJ databases">
        <title>Genome and evolution of the arbuscular mycorrhizal fungus Diversispora epigaea (formerly Glomus versiforme) and its bacterial endosymbionts.</title>
        <authorList>
            <person name="Sun X."/>
            <person name="Fei Z."/>
            <person name="Harrison M."/>
        </authorList>
    </citation>
    <scope>NUCLEOTIDE SEQUENCE [LARGE SCALE GENOMIC DNA]</scope>
    <source>
        <strain evidence="2 3">IT104</strain>
    </source>
</reference>
<dbReference type="Gene3D" id="1.10.510.10">
    <property type="entry name" value="Transferase(Phosphotransferase) domain 1"/>
    <property type="match status" value="1"/>
</dbReference>
<dbReference type="InterPro" id="IPR000719">
    <property type="entry name" value="Prot_kinase_dom"/>
</dbReference>
<proteinExistence type="predicted"/>
<evidence type="ECO:0000259" key="1">
    <source>
        <dbReference type="PROSITE" id="PS50011"/>
    </source>
</evidence>